<evidence type="ECO:0000256" key="1">
    <source>
        <dbReference type="ARBA" id="ARBA00000798"/>
    </source>
</evidence>
<dbReference type="EMBL" id="NKQU01000001">
    <property type="protein sequence ID" value="OZI88048.1"/>
    <property type="molecule type" value="Genomic_DNA"/>
</dbReference>
<dbReference type="GO" id="GO:0004630">
    <property type="term" value="F:phospholipase D activity"/>
    <property type="evidence" value="ECO:0007669"/>
    <property type="project" value="UniProtKB-EC"/>
</dbReference>
<protein>
    <submittedName>
        <fullName evidence="6">Phospholipase</fullName>
    </submittedName>
</protein>
<keyword evidence="3" id="KW-0378">Hydrolase</keyword>
<name>A0A261WPE1_9PSED</name>
<dbReference type="InterPro" id="IPR025202">
    <property type="entry name" value="PLD-like_dom"/>
</dbReference>
<keyword evidence="2" id="KW-0677">Repeat</keyword>
<organism evidence="6 7">
    <name type="scientific">Pseudomonas avellanae</name>
    <dbReference type="NCBI Taxonomy" id="46257"/>
    <lineage>
        <taxon>Bacteria</taxon>
        <taxon>Pseudomonadati</taxon>
        <taxon>Pseudomonadota</taxon>
        <taxon>Gammaproteobacteria</taxon>
        <taxon>Pseudomonadales</taxon>
        <taxon>Pseudomonadaceae</taxon>
        <taxon>Pseudomonas</taxon>
    </lineage>
</organism>
<dbReference type="SUPFAM" id="SSF56024">
    <property type="entry name" value="Phospholipase D/nuclease"/>
    <property type="match status" value="1"/>
</dbReference>
<evidence type="ECO:0000313" key="6">
    <source>
        <dbReference type="EMBL" id="OZI88048.1"/>
    </source>
</evidence>
<evidence type="ECO:0000256" key="3">
    <source>
        <dbReference type="ARBA" id="ARBA00022801"/>
    </source>
</evidence>
<gene>
    <name evidence="6" type="ORF">CFN58_00005</name>
</gene>
<dbReference type="Pfam" id="PF13091">
    <property type="entry name" value="PLDc_2"/>
    <property type="match status" value="1"/>
</dbReference>
<evidence type="ECO:0000256" key="4">
    <source>
        <dbReference type="ARBA" id="ARBA00023098"/>
    </source>
</evidence>
<accession>A0A261WPE1</accession>
<dbReference type="InterPro" id="IPR001736">
    <property type="entry name" value="PLipase_D/transphosphatidylase"/>
</dbReference>
<dbReference type="PROSITE" id="PS50035">
    <property type="entry name" value="PLD"/>
    <property type="match status" value="1"/>
</dbReference>
<dbReference type="Proteomes" id="UP000217163">
    <property type="component" value="Unassembled WGS sequence"/>
</dbReference>
<dbReference type="PANTHER" id="PTHR18896:SF76">
    <property type="entry name" value="PHOSPHOLIPASE"/>
    <property type="match status" value="1"/>
</dbReference>
<evidence type="ECO:0000313" key="7">
    <source>
        <dbReference type="Proteomes" id="UP000217163"/>
    </source>
</evidence>
<keyword evidence="4" id="KW-0443">Lipid metabolism</keyword>
<dbReference type="AlphaFoldDB" id="A0A261WPE1"/>
<evidence type="ECO:0000259" key="5">
    <source>
        <dbReference type="PROSITE" id="PS50035"/>
    </source>
</evidence>
<comment type="catalytic activity">
    <reaction evidence="1">
        <text>a 1,2-diacyl-sn-glycero-3-phosphocholine + H2O = a 1,2-diacyl-sn-glycero-3-phosphate + choline + H(+)</text>
        <dbReference type="Rhea" id="RHEA:14445"/>
        <dbReference type="ChEBI" id="CHEBI:15354"/>
        <dbReference type="ChEBI" id="CHEBI:15377"/>
        <dbReference type="ChEBI" id="CHEBI:15378"/>
        <dbReference type="ChEBI" id="CHEBI:57643"/>
        <dbReference type="ChEBI" id="CHEBI:58608"/>
        <dbReference type="EC" id="3.1.4.4"/>
    </reaction>
</comment>
<dbReference type="InterPro" id="IPR015679">
    <property type="entry name" value="PLipase_D_fam"/>
</dbReference>
<evidence type="ECO:0000256" key="2">
    <source>
        <dbReference type="ARBA" id="ARBA00022737"/>
    </source>
</evidence>
<feature type="domain" description="PLD phosphodiesterase" evidence="5">
    <location>
        <begin position="28"/>
        <end position="55"/>
    </location>
</feature>
<dbReference type="Gene3D" id="3.30.870.10">
    <property type="entry name" value="Endonuclease Chain A"/>
    <property type="match status" value="1"/>
</dbReference>
<proteinExistence type="predicted"/>
<dbReference type="GO" id="GO:0009395">
    <property type="term" value="P:phospholipid catabolic process"/>
    <property type="evidence" value="ECO:0007669"/>
    <property type="project" value="TreeGrafter"/>
</dbReference>
<comment type="caution">
    <text evidence="6">The sequence shown here is derived from an EMBL/GenBank/DDBJ whole genome shotgun (WGS) entry which is preliminary data.</text>
</comment>
<dbReference type="PANTHER" id="PTHR18896">
    <property type="entry name" value="PHOSPHOLIPASE D"/>
    <property type="match status" value="1"/>
</dbReference>
<sequence length="135" mass="15550">MELEPVTGLKIHVCSLVAFDSPAGQPWMPVYIHSKLMIVDDVYTTHGSANINTRSMMVDSELNICHEHPEFSQPLRRRLWDLHTKGFGVQDEPSDAFETWQDVIDINKQLRPKNESPHAPLVEFHYSKKSMTDFD</sequence>
<reference evidence="7" key="1">
    <citation type="journal article" date="2016" name="Sci. Rep.">
        <title>Genome analysis of the kiwifruit canker pathogen Pseudomonas syringae pv. actinidiae biovar 5.</title>
        <authorList>
            <person name="Fujikawa T."/>
            <person name="Sawada H."/>
        </authorList>
    </citation>
    <scope>NUCLEOTIDE SEQUENCE [LARGE SCALE GENOMIC DNA]</scope>
    <source>
        <strain evidence="7">MAFF 212061</strain>
    </source>
</reference>